<feature type="domain" description="Novel STAND NTPase 1" evidence="5">
    <location>
        <begin position="227"/>
        <end position="633"/>
    </location>
</feature>
<dbReference type="InterPro" id="IPR027417">
    <property type="entry name" value="P-loop_NTPase"/>
</dbReference>
<dbReference type="PROSITE" id="PS50082">
    <property type="entry name" value="WD_REPEATS_2"/>
    <property type="match status" value="6"/>
</dbReference>
<evidence type="ECO:0000256" key="4">
    <source>
        <dbReference type="SAM" id="MobiDB-lite"/>
    </source>
</evidence>
<organism evidence="6 7">
    <name type="scientific">Sphaerisporangium corydalis</name>
    <dbReference type="NCBI Taxonomy" id="1441875"/>
    <lineage>
        <taxon>Bacteria</taxon>
        <taxon>Bacillati</taxon>
        <taxon>Actinomycetota</taxon>
        <taxon>Actinomycetes</taxon>
        <taxon>Streptosporangiales</taxon>
        <taxon>Streptosporangiaceae</taxon>
        <taxon>Sphaerisporangium</taxon>
    </lineage>
</organism>
<keyword evidence="2" id="KW-0677">Repeat</keyword>
<dbReference type="Pfam" id="PF00400">
    <property type="entry name" value="WD40"/>
    <property type="match status" value="8"/>
</dbReference>
<protein>
    <recommendedName>
        <fullName evidence="5">Novel STAND NTPase 1 domain-containing protein</fullName>
    </recommendedName>
</protein>
<dbReference type="PROSITE" id="PS50294">
    <property type="entry name" value="WD_REPEATS_REGION"/>
    <property type="match status" value="5"/>
</dbReference>
<dbReference type="InterPro" id="IPR049052">
    <property type="entry name" value="nSTAND1"/>
</dbReference>
<evidence type="ECO:0000259" key="5">
    <source>
        <dbReference type="Pfam" id="PF20703"/>
    </source>
</evidence>
<evidence type="ECO:0000256" key="3">
    <source>
        <dbReference type="PROSITE-ProRule" id="PRU00221"/>
    </source>
</evidence>
<dbReference type="InterPro" id="IPR011047">
    <property type="entry name" value="Quinoprotein_ADH-like_sf"/>
</dbReference>
<dbReference type="Gene3D" id="2.130.10.10">
    <property type="entry name" value="YVTN repeat-like/Quinoprotein amine dehydrogenase"/>
    <property type="match status" value="4"/>
</dbReference>
<sequence length="1398" mass="146409">MADGEGSGGRLRARIAGAGGGLLRMSPYALLAALSASALAPLVPLDAAGVGIIAGVGTNVLSEVITRSIDALRKRNGRRPTEDELEAELAERLTLALTASTAESALLKEELAGVLGRLDTAGIALEAAVDTGDERLQRHLTEAFAELGADFTGFGFLLAEVNDRAALIQEALHRQDIERRDDRERLRGQSVQLRLIRDDLARRGDLTRRDGPRRGPSAPEMWTDGCPYRGLWPFQQEHATIFYGRERMTMALAGRLAERVPGVALLAVTGASGAGKSSLLRAGLLPAISRGLLPIPGSHEWPQMVLTPTRTPLDEIAVHLALLGGTEPAAIRKSLQYAPHLAHLIFRQALLAHQRDAGLPPGSRLLVVVDQFEEVFTGDPEQSRAFVNALLAAVREPEPRVLVVLGVRGDYWGHCAAYPDLAEVLQDAQFMVGPMRESELRRAVTAPAVAAGLDIEPGLVDLLLGDLGAPSPTGAYEVGTLPLLSQSMLLAWEAREGDRLTIRGYGASGGVLRAVESSAEAAYGMLTPPQRDIARDLVRRLVAVEDDGRLLRVRSRRDDLGADGDADVERVLAVFTGKRLLVRGEHEIELSHDVLLHAWPRLRSWLEDDVAGRVLLGELLKDAGEWEAIGHDRSVLYRGVKLAAVREARVRWEAEPDRHPPLTGTARAFLAAGLASERRGARLRRLVVTAMALLLVTALAAAGIAVRAAGSAGRERDRALSKQYAAESLNIGDADPVRSRLLAVAAARVEPTAEALHAMSAAVARPGRAVVPIESGSEAVAYSSDGERLFVGTGGGVQIRDSSRGTLLATIPTRTGTITDLAVSDGGDLLAVAGQGITEVWSTKDGKTALTASARYGATVNAVAISPDGTTVLSAGDDGRAHLLDVATGKPARGPLRTGDQKLLSAAFAPDGKTVATGAYEGTIRLWDARTGRRIGEDVQVPGGTPLAGVRALAFSPDGRSLVSGSANGYLRYWDAATLRPGWGPFGEQESGVQDLAFSKDGGTLVVGDIVGGIRLRDGITGELVGQPLDGHSTAVRSLALAPDGRSLASVAQEGTVRLWDITVRQRAAPSARDDEDSYTGAGLSPSGGLLVTAAGAGRPRLWDTATGDRLDARLGAGPGAGVHAWFLPDGRRLVTLGEDGTVRVWDTVTGGRVAEFATAYRPLANPVALSAESGVLAFGMPVGVGLVNVRDGRAITSPDGTPGAGVQALAVSPDGRTLAVGGFGAVTLWNVGSRSPLSTRLQGVMGRIRALAFSPDGRLLAAGGADGMIRLWNLPSGTPAAPARLGRTRSVTGLAFSPDGATLAAGSEDQAVRLWDVRTGRQIGDPIRVRTADVSSLSFSADGTLLATASGYGVVADVWATGLVPDPLARICRESGADLRDPPADLPGAPAPCPGSP</sequence>
<dbReference type="InterPro" id="IPR019775">
    <property type="entry name" value="WD40_repeat_CS"/>
</dbReference>
<dbReference type="CDD" id="cd00200">
    <property type="entry name" value="WD40"/>
    <property type="match status" value="2"/>
</dbReference>
<dbReference type="EMBL" id="JBHSFN010000025">
    <property type="protein sequence ID" value="MFC4590710.1"/>
    <property type="molecule type" value="Genomic_DNA"/>
</dbReference>
<feature type="repeat" description="WD" evidence="3">
    <location>
        <begin position="896"/>
        <end position="937"/>
    </location>
</feature>
<dbReference type="InterPro" id="IPR020472">
    <property type="entry name" value="WD40_PAC1"/>
</dbReference>
<dbReference type="PRINTS" id="PR00320">
    <property type="entry name" value="GPROTEINBRPT"/>
</dbReference>
<dbReference type="Proteomes" id="UP001595891">
    <property type="component" value="Unassembled WGS sequence"/>
</dbReference>
<feature type="repeat" description="WD" evidence="3">
    <location>
        <begin position="1029"/>
        <end position="1070"/>
    </location>
</feature>
<feature type="repeat" description="WD" evidence="3">
    <location>
        <begin position="1242"/>
        <end position="1283"/>
    </location>
</feature>
<dbReference type="SUPFAM" id="SSF50998">
    <property type="entry name" value="Quinoprotein alcohol dehydrogenase-like"/>
    <property type="match status" value="2"/>
</dbReference>
<dbReference type="InterPro" id="IPR001680">
    <property type="entry name" value="WD40_rpt"/>
</dbReference>
<dbReference type="PANTHER" id="PTHR19879">
    <property type="entry name" value="TRANSCRIPTION INITIATION FACTOR TFIID"/>
    <property type="match status" value="1"/>
</dbReference>
<dbReference type="SMART" id="SM00320">
    <property type="entry name" value="WD40"/>
    <property type="match status" value="13"/>
</dbReference>
<evidence type="ECO:0000256" key="2">
    <source>
        <dbReference type="ARBA" id="ARBA00022737"/>
    </source>
</evidence>
<evidence type="ECO:0000313" key="6">
    <source>
        <dbReference type="EMBL" id="MFC4590710.1"/>
    </source>
</evidence>
<comment type="caution">
    <text evidence="6">The sequence shown here is derived from an EMBL/GenBank/DDBJ whole genome shotgun (WGS) entry which is preliminary data.</text>
</comment>
<dbReference type="PANTHER" id="PTHR19879:SF9">
    <property type="entry name" value="TRANSCRIPTION INITIATION FACTOR TFIID SUBUNIT 5"/>
    <property type="match status" value="1"/>
</dbReference>
<dbReference type="PROSITE" id="PS00678">
    <property type="entry name" value="WD_REPEATS_1"/>
    <property type="match status" value="2"/>
</dbReference>
<reference evidence="7" key="1">
    <citation type="journal article" date="2019" name="Int. J. Syst. Evol. Microbiol.">
        <title>The Global Catalogue of Microorganisms (GCM) 10K type strain sequencing project: providing services to taxonomists for standard genome sequencing and annotation.</title>
        <authorList>
            <consortium name="The Broad Institute Genomics Platform"/>
            <consortium name="The Broad Institute Genome Sequencing Center for Infectious Disease"/>
            <person name="Wu L."/>
            <person name="Ma J."/>
        </authorList>
    </citation>
    <scope>NUCLEOTIDE SEQUENCE [LARGE SCALE GENOMIC DNA]</scope>
    <source>
        <strain evidence="7">CCUG 49560</strain>
    </source>
</reference>
<feature type="repeat" description="WD" evidence="3">
    <location>
        <begin position="950"/>
        <end position="975"/>
    </location>
</feature>
<dbReference type="RefSeq" id="WP_262849375.1">
    <property type="nucleotide sequence ID" value="NZ_JANZYP010000085.1"/>
</dbReference>
<proteinExistence type="predicted"/>
<keyword evidence="7" id="KW-1185">Reference proteome</keyword>
<name>A0ABV9EPS3_9ACTN</name>
<feature type="repeat" description="WD" evidence="3">
    <location>
        <begin position="1127"/>
        <end position="1156"/>
    </location>
</feature>
<feature type="repeat" description="WD" evidence="3">
    <location>
        <begin position="1285"/>
        <end position="1326"/>
    </location>
</feature>
<feature type="region of interest" description="Disordered" evidence="4">
    <location>
        <begin position="1376"/>
        <end position="1398"/>
    </location>
</feature>
<dbReference type="Pfam" id="PF20703">
    <property type="entry name" value="nSTAND1"/>
    <property type="match status" value="1"/>
</dbReference>
<evidence type="ECO:0000313" key="7">
    <source>
        <dbReference type="Proteomes" id="UP001595891"/>
    </source>
</evidence>
<dbReference type="SUPFAM" id="SSF52540">
    <property type="entry name" value="P-loop containing nucleoside triphosphate hydrolases"/>
    <property type="match status" value="1"/>
</dbReference>
<accession>A0ABV9EPS3</accession>
<dbReference type="InterPro" id="IPR015943">
    <property type="entry name" value="WD40/YVTN_repeat-like_dom_sf"/>
</dbReference>
<evidence type="ECO:0000256" key="1">
    <source>
        <dbReference type="ARBA" id="ARBA00022574"/>
    </source>
</evidence>
<keyword evidence="1 3" id="KW-0853">WD repeat</keyword>
<gene>
    <name evidence="6" type="ORF">ACFO8L_31760</name>
</gene>